<dbReference type="Proteomes" id="UP001214576">
    <property type="component" value="Unassembled WGS sequence"/>
</dbReference>
<dbReference type="PANTHER" id="PTHR10628">
    <property type="entry name" value="SIALIDASE"/>
    <property type="match status" value="1"/>
</dbReference>
<comment type="similarity">
    <text evidence="2">Belongs to the glycosyl hydrolase 33 family.</text>
</comment>
<dbReference type="SUPFAM" id="SSF50939">
    <property type="entry name" value="Sialidases"/>
    <property type="match status" value="1"/>
</dbReference>
<evidence type="ECO:0000256" key="8">
    <source>
        <dbReference type="ARBA" id="ARBA00023277"/>
    </source>
</evidence>
<keyword evidence="6" id="KW-0442">Lipid degradation</keyword>
<dbReference type="InterPro" id="IPR036278">
    <property type="entry name" value="Sialidase_sf"/>
</dbReference>
<evidence type="ECO:0000256" key="2">
    <source>
        <dbReference type="ARBA" id="ARBA00009348"/>
    </source>
</evidence>
<protein>
    <recommendedName>
        <fullName evidence="3">exo-alpha-sialidase</fullName>
        <ecNumber evidence="3">3.2.1.18</ecNumber>
    </recommendedName>
</protein>
<sequence length="481" mass="53557">MVKARSSWCCNRAQGPKGDQALSVLETLLPCHVNAEPSSEVPAVLLPSELAGEKQEGKGIHFKGIRERRVETESELEVPVHWTFMWAGFWVGLSKINFEASAMASCPVLQRERVFQSGARVYRIPALLYLPQQKTLLAFAEERTSKKDEHAKLIVLRRGSYDTSTHQVQWHSQEAVSQAQLEGHRSMNPSPLYDEATGTIFLFFIAIPGQVSEHHQLQTRVNATRLCQVTSPDHGRSWSPPTDLTDSVIASADKDWATFAVGPGHCLQLSNPTRSLVVPAYAYRSHCCLKAPSPSAFCLVSHDHGRTWVRGSFVDQDTLECQVAEVRDGQQRVVYLNARSPHQARVQAQSANNGLDFKETQWVQKLVEPPHGCQGSIVSFPSPNVGSEPPDWWLLYTHPTDPRQRSNLGVYLNRWSPGPATWSEPTLLAPGSCAYSDLQSMGTGPDGSPLFGCLYESDDYMEIVFVMFTLQQAFPAEFLLQ</sequence>
<evidence type="ECO:0000256" key="5">
    <source>
        <dbReference type="ARBA" id="ARBA00022801"/>
    </source>
</evidence>
<comment type="caution">
    <text evidence="11">The sequence shown here is derived from an EMBL/GenBank/DDBJ whole genome shotgun (WGS) entry which is preliminary data.</text>
</comment>
<evidence type="ECO:0000256" key="6">
    <source>
        <dbReference type="ARBA" id="ARBA00022963"/>
    </source>
</evidence>
<dbReference type="GO" id="GO:0009313">
    <property type="term" value="P:oligosaccharide catabolic process"/>
    <property type="evidence" value="ECO:0007669"/>
    <property type="project" value="TreeGrafter"/>
</dbReference>
<proteinExistence type="inferred from homology"/>
<dbReference type="AlphaFoldDB" id="A0AAD4UR39"/>
<dbReference type="EMBL" id="JAKZEL010000001">
    <property type="protein sequence ID" value="KAI4549809.1"/>
    <property type="molecule type" value="Genomic_DNA"/>
</dbReference>
<dbReference type="GO" id="GO:0004308">
    <property type="term" value="F:exo-alpha-sialidase activity"/>
    <property type="evidence" value="ECO:0007669"/>
    <property type="project" value="UniProtKB-EC"/>
</dbReference>
<accession>A0AAD4UR39</accession>
<keyword evidence="7" id="KW-0443">Lipid metabolism</keyword>
<reference evidence="11" key="1">
    <citation type="submission" date="2022-03" db="EMBL/GenBank/DDBJ databases">
        <title>Genomic analyses of argali, domestic sheep and their hybrids provide insights into chromosomal evolution, heterosis and genetic basis of agronomic traits.</title>
        <authorList>
            <person name="Li M."/>
        </authorList>
    </citation>
    <scope>NUCLEOTIDE SEQUENCE</scope>
    <source>
        <strain evidence="11">CAU-MHL-2022a</strain>
        <tissue evidence="11">Skin</tissue>
    </source>
</reference>
<evidence type="ECO:0000256" key="3">
    <source>
        <dbReference type="ARBA" id="ARBA00012733"/>
    </source>
</evidence>
<keyword evidence="5" id="KW-0378">Hydrolase</keyword>
<keyword evidence="9" id="KW-0326">Glycosidase</keyword>
<name>A0AAD4UR39_OVIAM</name>
<dbReference type="GO" id="GO:0005737">
    <property type="term" value="C:cytoplasm"/>
    <property type="evidence" value="ECO:0007669"/>
    <property type="project" value="TreeGrafter"/>
</dbReference>
<evidence type="ECO:0000256" key="9">
    <source>
        <dbReference type="ARBA" id="ARBA00023295"/>
    </source>
</evidence>
<dbReference type="InterPro" id="IPR026856">
    <property type="entry name" value="Sialidase_fam"/>
</dbReference>
<keyword evidence="4" id="KW-0677">Repeat</keyword>
<evidence type="ECO:0000313" key="11">
    <source>
        <dbReference type="EMBL" id="KAI4549809.1"/>
    </source>
</evidence>
<dbReference type="InterPro" id="IPR011040">
    <property type="entry name" value="Sialidase"/>
</dbReference>
<keyword evidence="8" id="KW-0119">Carbohydrate metabolism</keyword>
<evidence type="ECO:0000313" key="12">
    <source>
        <dbReference type="Proteomes" id="UP001214576"/>
    </source>
</evidence>
<gene>
    <name evidence="11" type="ORF">MG293_002139</name>
</gene>
<dbReference type="Gene3D" id="2.120.10.10">
    <property type="match status" value="1"/>
</dbReference>
<dbReference type="CDD" id="cd15482">
    <property type="entry name" value="Sialidase_non-viral"/>
    <property type="match status" value="1"/>
</dbReference>
<feature type="domain" description="Sialidase" evidence="10">
    <location>
        <begin position="135"/>
        <end position="444"/>
    </location>
</feature>
<evidence type="ECO:0000259" key="10">
    <source>
        <dbReference type="Pfam" id="PF13088"/>
    </source>
</evidence>
<organism evidence="11 12">
    <name type="scientific">Ovis ammon polii</name>
    <dbReference type="NCBI Taxonomy" id="230172"/>
    <lineage>
        <taxon>Eukaryota</taxon>
        <taxon>Metazoa</taxon>
        <taxon>Chordata</taxon>
        <taxon>Craniata</taxon>
        <taxon>Vertebrata</taxon>
        <taxon>Euteleostomi</taxon>
        <taxon>Mammalia</taxon>
        <taxon>Eutheria</taxon>
        <taxon>Laurasiatheria</taxon>
        <taxon>Artiodactyla</taxon>
        <taxon>Ruminantia</taxon>
        <taxon>Pecora</taxon>
        <taxon>Bovidae</taxon>
        <taxon>Caprinae</taxon>
        <taxon>Ovis</taxon>
    </lineage>
</organism>
<evidence type="ECO:0000256" key="1">
    <source>
        <dbReference type="ARBA" id="ARBA00000427"/>
    </source>
</evidence>
<comment type="catalytic activity">
    <reaction evidence="1">
        <text>Hydrolysis of alpha-(2-&gt;3)-, alpha-(2-&gt;6)-, alpha-(2-&gt;8)- glycosidic linkages of terminal sialic acid residues in oligosaccharides, glycoproteins, glycolipids, colominic acid and synthetic substrates.</text>
        <dbReference type="EC" id="3.2.1.18"/>
    </reaction>
</comment>
<evidence type="ECO:0000256" key="4">
    <source>
        <dbReference type="ARBA" id="ARBA00022737"/>
    </source>
</evidence>
<dbReference type="EC" id="3.2.1.18" evidence="3"/>
<dbReference type="Pfam" id="PF13088">
    <property type="entry name" value="BNR_2"/>
    <property type="match status" value="1"/>
</dbReference>
<dbReference type="PANTHER" id="PTHR10628:SF6">
    <property type="entry name" value="SIALIDASE-2"/>
    <property type="match status" value="1"/>
</dbReference>
<dbReference type="GO" id="GO:0006689">
    <property type="term" value="P:ganglioside catabolic process"/>
    <property type="evidence" value="ECO:0007669"/>
    <property type="project" value="TreeGrafter"/>
</dbReference>
<dbReference type="FunFam" id="2.120.10.10:FF:000002">
    <property type="entry name" value="Neuraminidase 3"/>
    <property type="match status" value="1"/>
</dbReference>
<dbReference type="GO" id="GO:0016020">
    <property type="term" value="C:membrane"/>
    <property type="evidence" value="ECO:0007669"/>
    <property type="project" value="TreeGrafter"/>
</dbReference>
<evidence type="ECO:0000256" key="7">
    <source>
        <dbReference type="ARBA" id="ARBA00023098"/>
    </source>
</evidence>
<keyword evidence="12" id="KW-1185">Reference proteome</keyword>